<dbReference type="PANTHER" id="PTHR30026:SF20">
    <property type="entry name" value="OUTER MEMBRANE PROTEIN TOLC"/>
    <property type="match status" value="1"/>
</dbReference>
<dbReference type="SUPFAM" id="SSF56954">
    <property type="entry name" value="Outer membrane efflux proteins (OEP)"/>
    <property type="match status" value="1"/>
</dbReference>
<comment type="subcellular location">
    <subcellularLocation>
        <location evidence="1">Cell outer membrane</location>
    </subcellularLocation>
</comment>
<dbReference type="InterPro" id="IPR003423">
    <property type="entry name" value="OMP_efflux"/>
</dbReference>
<comment type="similarity">
    <text evidence="2">Belongs to the outer membrane factor (OMF) (TC 1.B.17) family.</text>
</comment>
<keyword evidence="6" id="KW-0472">Membrane</keyword>
<keyword evidence="10" id="KW-1185">Reference proteome</keyword>
<evidence type="ECO:0000256" key="3">
    <source>
        <dbReference type="ARBA" id="ARBA00022448"/>
    </source>
</evidence>
<dbReference type="RefSeq" id="WP_171594324.1">
    <property type="nucleotide sequence ID" value="NZ_RZNH01000004.1"/>
</dbReference>
<dbReference type="Pfam" id="PF02321">
    <property type="entry name" value="OEP"/>
    <property type="match status" value="1"/>
</dbReference>
<keyword evidence="5" id="KW-0812">Transmembrane</keyword>
<sequence>MKMILYKCSALLLVCFALIEPGYGQDAKLSLEQIHEEVQQNYPLIKGKELLHKQSGLSIENIKTAYLPKLYANGKMSYQSDVTSSPLSGAGSFGAPKEQFSLNLDVEQLIYNGGRTKSQIKLDQISTEVEVTDLEVKMYELRKRVNDAYFTILLLRQSNQVLLEKRKSVDASLQQVHSAVKNGAMAAFNAKVLESELLLIDQQINEIKFVERTSLETLAELMGRDDDIDVEDLDVKDESDLIVSVNELREDRPEYKWYKGQNLLLDEKIEITKKDRFPVITAFGQVGYGQPGYNQLNDDFDSYYMIGAKLSWNIFDWKSSKRSQRKYQYQKDLVATQLSSFQKNQKLELRKEINNISKFKILLEQDDAIVSLQEEVTQSSSSQLDNGVITSSDYLEDLNKEIQAKLNRRYHEIQLSQAIREYKRILGITNTKI</sequence>
<comment type="caution">
    <text evidence="9">The sequence shown here is derived from an EMBL/GenBank/DDBJ whole genome shotgun (WGS) entry which is preliminary data.</text>
</comment>
<keyword evidence="8" id="KW-0732">Signal</keyword>
<keyword evidence="7" id="KW-0998">Cell outer membrane</keyword>
<feature type="chain" id="PRO_5046443254" evidence="8">
    <location>
        <begin position="20"/>
        <end position="433"/>
    </location>
</feature>
<evidence type="ECO:0000256" key="1">
    <source>
        <dbReference type="ARBA" id="ARBA00004442"/>
    </source>
</evidence>
<feature type="signal peptide" evidence="8">
    <location>
        <begin position="1"/>
        <end position="19"/>
    </location>
</feature>
<evidence type="ECO:0000256" key="7">
    <source>
        <dbReference type="ARBA" id="ARBA00023237"/>
    </source>
</evidence>
<name>A0ABX1WSJ0_9BACT</name>
<keyword evidence="4" id="KW-1134">Transmembrane beta strand</keyword>
<evidence type="ECO:0000313" key="9">
    <source>
        <dbReference type="EMBL" id="NOU59051.1"/>
    </source>
</evidence>
<dbReference type="Gene3D" id="1.20.1600.10">
    <property type="entry name" value="Outer membrane efflux proteins (OEP)"/>
    <property type="match status" value="1"/>
</dbReference>
<organism evidence="9 10">
    <name type="scientific">Marinifilum caeruleilacunae</name>
    <dbReference type="NCBI Taxonomy" id="2499076"/>
    <lineage>
        <taxon>Bacteria</taxon>
        <taxon>Pseudomonadati</taxon>
        <taxon>Bacteroidota</taxon>
        <taxon>Bacteroidia</taxon>
        <taxon>Marinilabiliales</taxon>
        <taxon>Marinifilaceae</taxon>
    </lineage>
</organism>
<protein>
    <submittedName>
        <fullName evidence="9">TolC family protein</fullName>
    </submittedName>
</protein>
<dbReference type="InterPro" id="IPR051906">
    <property type="entry name" value="TolC-like"/>
</dbReference>
<evidence type="ECO:0000256" key="2">
    <source>
        <dbReference type="ARBA" id="ARBA00007613"/>
    </source>
</evidence>
<gene>
    <name evidence="9" type="ORF">ELS83_04405</name>
</gene>
<evidence type="ECO:0000256" key="8">
    <source>
        <dbReference type="SAM" id="SignalP"/>
    </source>
</evidence>
<evidence type="ECO:0000313" key="10">
    <source>
        <dbReference type="Proteomes" id="UP000732105"/>
    </source>
</evidence>
<proteinExistence type="inferred from homology"/>
<reference evidence="9 10" key="1">
    <citation type="submission" date="2018-12" db="EMBL/GenBank/DDBJ databases">
        <title>Marinifilum JC070 sp. nov., a marine bacterium isolated from Yongle Blue Hole in the South China Sea.</title>
        <authorList>
            <person name="Fu T."/>
        </authorList>
    </citation>
    <scope>NUCLEOTIDE SEQUENCE [LARGE SCALE GENOMIC DNA]</scope>
    <source>
        <strain evidence="9 10">JC070</strain>
    </source>
</reference>
<accession>A0ABX1WSJ0</accession>
<evidence type="ECO:0000256" key="5">
    <source>
        <dbReference type="ARBA" id="ARBA00022692"/>
    </source>
</evidence>
<evidence type="ECO:0000256" key="4">
    <source>
        <dbReference type="ARBA" id="ARBA00022452"/>
    </source>
</evidence>
<dbReference type="PANTHER" id="PTHR30026">
    <property type="entry name" value="OUTER MEMBRANE PROTEIN TOLC"/>
    <property type="match status" value="1"/>
</dbReference>
<dbReference type="EMBL" id="RZNH01000004">
    <property type="protein sequence ID" value="NOU59051.1"/>
    <property type="molecule type" value="Genomic_DNA"/>
</dbReference>
<evidence type="ECO:0000256" key="6">
    <source>
        <dbReference type="ARBA" id="ARBA00023136"/>
    </source>
</evidence>
<keyword evidence="3" id="KW-0813">Transport</keyword>
<dbReference type="Proteomes" id="UP000732105">
    <property type="component" value="Unassembled WGS sequence"/>
</dbReference>